<dbReference type="OrthoDB" id="97893at2"/>
<dbReference type="Gene3D" id="2.170.130.10">
    <property type="entry name" value="TonB-dependent receptor, plug domain"/>
    <property type="match status" value="1"/>
</dbReference>
<keyword evidence="10" id="KW-0675">Receptor</keyword>
<feature type="signal peptide" evidence="7">
    <location>
        <begin position="1"/>
        <end position="22"/>
    </location>
</feature>
<dbReference type="InterPro" id="IPR012910">
    <property type="entry name" value="Plug_dom"/>
</dbReference>
<feature type="domain" description="TonB-dependent transporter Oar-like beta-barrel" evidence="9">
    <location>
        <begin position="236"/>
        <end position="894"/>
    </location>
</feature>
<comment type="subcellular location">
    <subcellularLocation>
        <location evidence="1">Cell outer membrane</location>
        <topology evidence="1">Multi-pass membrane protein</topology>
    </subcellularLocation>
</comment>
<dbReference type="Pfam" id="PF13620">
    <property type="entry name" value="CarboxypepD_reg"/>
    <property type="match status" value="1"/>
</dbReference>
<protein>
    <submittedName>
        <fullName evidence="10">TonB-dependent Receptor Plug Domain</fullName>
    </submittedName>
</protein>
<dbReference type="Pfam" id="PF25183">
    <property type="entry name" value="OMP_b-brl_4"/>
    <property type="match status" value="2"/>
</dbReference>
<keyword evidence="2" id="KW-0813">Transport</keyword>
<evidence type="ECO:0000313" key="11">
    <source>
        <dbReference type="Proteomes" id="UP000198356"/>
    </source>
</evidence>
<reference evidence="10 11" key="1">
    <citation type="submission" date="2017-06" db="EMBL/GenBank/DDBJ databases">
        <authorList>
            <person name="Kim H.J."/>
            <person name="Triplett B.A."/>
        </authorList>
    </citation>
    <scope>NUCLEOTIDE SEQUENCE [LARGE SCALE GENOMIC DNA]</scope>
    <source>
        <strain evidence="10 11">DSM 18704</strain>
    </source>
</reference>
<evidence type="ECO:0000256" key="3">
    <source>
        <dbReference type="ARBA" id="ARBA00022452"/>
    </source>
</evidence>
<dbReference type="InterPro" id="IPR057601">
    <property type="entry name" value="Oar-like_b-barrel"/>
</dbReference>
<organism evidence="10 11">
    <name type="scientific">Granulicella rosea</name>
    <dbReference type="NCBI Taxonomy" id="474952"/>
    <lineage>
        <taxon>Bacteria</taxon>
        <taxon>Pseudomonadati</taxon>
        <taxon>Acidobacteriota</taxon>
        <taxon>Terriglobia</taxon>
        <taxon>Terriglobales</taxon>
        <taxon>Acidobacteriaceae</taxon>
        <taxon>Granulicella</taxon>
    </lineage>
</organism>
<dbReference type="EMBL" id="FZOU01000008">
    <property type="protein sequence ID" value="SNT34585.1"/>
    <property type="molecule type" value="Genomic_DNA"/>
</dbReference>
<dbReference type="InterPro" id="IPR013784">
    <property type="entry name" value="Carb-bd-like_fold"/>
</dbReference>
<dbReference type="InterPro" id="IPR039426">
    <property type="entry name" value="TonB-dep_rcpt-like"/>
</dbReference>
<feature type="chain" id="PRO_5012579674" evidence="7">
    <location>
        <begin position="23"/>
        <end position="980"/>
    </location>
</feature>
<dbReference type="PANTHER" id="PTHR30069:SF46">
    <property type="entry name" value="OAR PROTEIN"/>
    <property type="match status" value="1"/>
</dbReference>
<sequence length="980" mass="105985">MRPLRPILPLALLVAFSSHGFAQSVDTAGLEVDLHDASGAVVAGATLTLTQIDTHDKRTGVTDSHGRFRFPALHPGTYQVIAAKNGFAELHQANIVLNVGSTATVDLAMTVASADTVVQVTAQQPAIDPDNTTIGQTISEREIRDLPSDGRNFLDFATTVPGVTSTQTTGQNSGFSVNGQRSRSNSIMIDGVENNGAINGNVRLTLSQEAIAQFQVLTEQFPAEFGGAGGGFINVITKSGSDQYHGDVFYFNRNQFFANQNQFSAANPNIYNRNDFGGAFGGPIKLNRTYFYAATEYIGTVTSAASNFCHNGSLRASGATCTSTTYDSVNTTLATGALIGSPVRGLDFDAYIPQSSALSLSSVRIDHRIGNRDTLIGRVLYDQYIQGDSTDAGTIYDISTAAGTYTHTQNYFAEETHIFSPNLLNEAHVMVAPQRLKQQGKTAGPGANIDGIVYVGQTADFPVTLNEDHYEADDALSWTKRSHLFKFGYQLNYVRAHSYFPTAFAGQWNFYTVTHFNQNAPDIFTQSFGNPNTQLNDTLMGAYAQDSWKATSRLTLNYGVRYDVDLQPQGLNGNASDPIQANLSKGMPRDLNNFAPRVALAYSLDKRAKTVLRAGYGMFYDKNLLILARNTLESIETLTLNTATPVTATQQYKTGPYTSNTTYPTGVGRAPSISLADPGLRIPFTHQVDLGVDRALTSHMILSVTGVHVTGEKLLKEANTNLGPPVILTAANAASLGVATPTAQQIGRPYFANSDRVNANFNDINVTGPWGHSNYNGLRATLTQQAQHGLTFRFGWVWSHAEDDAADFLNGNYANNPYDPHAERASSNEDVRNRFTASLVYRIPYGGGRGLTHQLLGNWVISGLMTGGSGTPETITVGSDVNNDDATTDRPFINGAMVGRNSFRGGRQSNVNARAQKEIRTFRGERLSFSAEAFNLFNHNNYTDFNTVWGTGATPTSASYGQPDAASSARILQLGARYSF</sequence>
<dbReference type="PANTHER" id="PTHR30069">
    <property type="entry name" value="TONB-DEPENDENT OUTER MEMBRANE RECEPTOR"/>
    <property type="match status" value="1"/>
</dbReference>
<evidence type="ECO:0000256" key="6">
    <source>
        <dbReference type="ARBA" id="ARBA00023237"/>
    </source>
</evidence>
<dbReference type="GO" id="GO:0030246">
    <property type="term" value="F:carbohydrate binding"/>
    <property type="evidence" value="ECO:0007669"/>
    <property type="project" value="InterPro"/>
</dbReference>
<evidence type="ECO:0000256" key="4">
    <source>
        <dbReference type="ARBA" id="ARBA00022692"/>
    </source>
</evidence>
<evidence type="ECO:0000256" key="1">
    <source>
        <dbReference type="ARBA" id="ARBA00004571"/>
    </source>
</evidence>
<evidence type="ECO:0000259" key="8">
    <source>
        <dbReference type="Pfam" id="PF07715"/>
    </source>
</evidence>
<dbReference type="InterPro" id="IPR036942">
    <property type="entry name" value="Beta-barrel_TonB_sf"/>
</dbReference>
<dbReference type="GO" id="GO:0015344">
    <property type="term" value="F:siderophore uptake transmembrane transporter activity"/>
    <property type="evidence" value="ECO:0007669"/>
    <property type="project" value="TreeGrafter"/>
</dbReference>
<keyword evidence="5" id="KW-0472">Membrane</keyword>
<keyword evidence="3" id="KW-1134">Transmembrane beta strand</keyword>
<evidence type="ECO:0000256" key="7">
    <source>
        <dbReference type="SAM" id="SignalP"/>
    </source>
</evidence>
<evidence type="ECO:0000259" key="9">
    <source>
        <dbReference type="Pfam" id="PF25183"/>
    </source>
</evidence>
<evidence type="ECO:0000313" key="10">
    <source>
        <dbReference type="EMBL" id="SNT34585.1"/>
    </source>
</evidence>
<dbReference type="SUPFAM" id="SSF56935">
    <property type="entry name" value="Porins"/>
    <property type="match status" value="1"/>
</dbReference>
<keyword evidence="7" id="KW-0732">Signal</keyword>
<keyword evidence="11" id="KW-1185">Reference proteome</keyword>
<evidence type="ECO:0000256" key="5">
    <source>
        <dbReference type="ARBA" id="ARBA00023136"/>
    </source>
</evidence>
<dbReference type="Gene3D" id="2.40.170.20">
    <property type="entry name" value="TonB-dependent receptor, beta-barrel domain"/>
    <property type="match status" value="1"/>
</dbReference>
<proteinExistence type="predicted"/>
<dbReference type="SUPFAM" id="SSF49452">
    <property type="entry name" value="Starch-binding domain-like"/>
    <property type="match status" value="1"/>
</dbReference>
<accession>A0A239LW36</accession>
<dbReference type="GO" id="GO:0009279">
    <property type="term" value="C:cell outer membrane"/>
    <property type="evidence" value="ECO:0007669"/>
    <property type="project" value="UniProtKB-SubCell"/>
</dbReference>
<dbReference type="Proteomes" id="UP000198356">
    <property type="component" value="Unassembled WGS sequence"/>
</dbReference>
<name>A0A239LW36_9BACT</name>
<keyword evidence="4" id="KW-0812">Transmembrane</keyword>
<dbReference type="GO" id="GO:0044718">
    <property type="term" value="P:siderophore transmembrane transport"/>
    <property type="evidence" value="ECO:0007669"/>
    <property type="project" value="TreeGrafter"/>
</dbReference>
<dbReference type="InterPro" id="IPR037066">
    <property type="entry name" value="Plug_dom_sf"/>
</dbReference>
<gene>
    <name evidence="10" type="ORF">SAMN05421770_10815</name>
</gene>
<dbReference type="Gene3D" id="2.60.40.1120">
    <property type="entry name" value="Carboxypeptidase-like, regulatory domain"/>
    <property type="match status" value="1"/>
</dbReference>
<dbReference type="AlphaFoldDB" id="A0A239LW36"/>
<dbReference type="Pfam" id="PF07715">
    <property type="entry name" value="Plug"/>
    <property type="match status" value="1"/>
</dbReference>
<dbReference type="RefSeq" id="WP_089409910.1">
    <property type="nucleotide sequence ID" value="NZ_FZOU01000008.1"/>
</dbReference>
<feature type="domain" description="TonB-dependent transporter Oar-like beta-barrel" evidence="9">
    <location>
        <begin position="898"/>
        <end position="973"/>
    </location>
</feature>
<feature type="domain" description="TonB-dependent receptor plug" evidence="8">
    <location>
        <begin position="136"/>
        <end position="231"/>
    </location>
</feature>
<evidence type="ECO:0000256" key="2">
    <source>
        <dbReference type="ARBA" id="ARBA00022448"/>
    </source>
</evidence>
<keyword evidence="6" id="KW-0998">Cell outer membrane</keyword>